<protein>
    <submittedName>
        <fullName evidence="1">Uncharacterized protein</fullName>
    </submittedName>
</protein>
<dbReference type="AlphaFoldDB" id="A0A4Y2S2Y5"/>
<reference evidence="1 2" key="1">
    <citation type="journal article" date="2019" name="Sci. Rep.">
        <title>Orb-weaving spider Araneus ventricosus genome elucidates the spidroin gene catalogue.</title>
        <authorList>
            <person name="Kono N."/>
            <person name="Nakamura H."/>
            <person name="Ohtoshi R."/>
            <person name="Moran D.A.P."/>
            <person name="Shinohara A."/>
            <person name="Yoshida Y."/>
            <person name="Fujiwara M."/>
            <person name="Mori M."/>
            <person name="Tomita M."/>
            <person name="Arakawa K."/>
        </authorList>
    </citation>
    <scope>NUCLEOTIDE SEQUENCE [LARGE SCALE GENOMIC DNA]</scope>
</reference>
<comment type="caution">
    <text evidence="1">The sequence shown here is derived from an EMBL/GenBank/DDBJ whole genome shotgun (WGS) entry which is preliminary data.</text>
</comment>
<dbReference type="EMBL" id="BGPR01019628">
    <property type="protein sequence ID" value="GBN82482.1"/>
    <property type="molecule type" value="Genomic_DNA"/>
</dbReference>
<evidence type="ECO:0000313" key="2">
    <source>
        <dbReference type="Proteomes" id="UP000499080"/>
    </source>
</evidence>
<organism evidence="1 2">
    <name type="scientific">Araneus ventricosus</name>
    <name type="common">Orbweaver spider</name>
    <name type="synonym">Epeira ventricosa</name>
    <dbReference type="NCBI Taxonomy" id="182803"/>
    <lineage>
        <taxon>Eukaryota</taxon>
        <taxon>Metazoa</taxon>
        <taxon>Ecdysozoa</taxon>
        <taxon>Arthropoda</taxon>
        <taxon>Chelicerata</taxon>
        <taxon>Arachnida</taxon>
        <taxon>Araneae</taxon>
        <taxon>Araneomorphae</taxon>
        <taxon>Entelegynae</taxon>
        <taxon>Araneoidea</taxon>
        <taxon>Araneidae</taxon>
        <taxon>Araneus</taxon>
    </lineage>
</organism>
<dbReference type="Proteomes" id="UP000499080">
    <property type="component" value="Unassembled WGS sequence"/>
</dbReference>
<proteinExistence type="predicted"/>
<sequence>MGSFEMWQDTWNLSETGRRASIFVPQVNINRPFIFVPQVNIIRAFIFVPQVNINRPFIFVPQVNINRASFNSKINQFIIGHGPFVTYHHRFGLSSHDRCVCGDKSDPNHYATDCPVTKPFHFTKSSAVNLSTWCQNIVQNKISLAQLVNIMKILQERRPDIVI</sequence>
<name>A0A4Y2S2Y5_ARAVE</name>
<keyword evidence="2" id="KW-1185">Reference proteome</keyword>
<evidence type="ECO:0000313" key="1">
    <source>
        <dbReference type="EMBL" id="GBN82482.1"/>
    </source>
</evidence>
<accession>A0A4Y2S2Y5</accession>
<gene>
    <name evidence="1" type="ORF">AVEN_29530_1</name>
</gene>
<dbReference type="OrthoDB" id="6437659at2759"/>